<organism evidence="2 3">
    <name type="scientific">Fontibacter flavus</name>
    <dbReference type="NCBI Taxonomy" id="654838"/>
    <lineage>
        <taxon>Bacteria</taxon>
        <taxon>Pseudomonadati</taxon>
        <taxon>Bacteroidota</taxon>
        <taxon>Cytophagia</taxon>
        <taxon>Cytophagales</taxon>
        <taxon>Cyclobacteriaceae</taxon>
        <taxon>Fontibacter</taxon>
    </lineage>
</organism>
<dbReference type="RefSeq" id="WP_382388091.1">
    <property type="nucleotide sequence ID" value="NZ_JBHLWI010000036.1"/>
</dbReference>
<evidence type="ECO:0000313" key="3">
    <source>
        <dbReference type="Proteomes" id="UP001589797"/>
    </source>
</evidence>
<evidence type="ECO:0000313" key="2">
    <source>
        <dbReference type="EMBL" id="MFC0263606.1"/>
    </source>
</evidence>
<keyword evidence="3" id="KW-1185">Reference proteome</keyword>
<keyword evidence="1" id="KW-0732">Signal</keyword>
<dbReference type="Proteomes" id="UP001589797">
    <property type="component" value="Unassembled WGS sequence"/>
</dbReference>
<gene>
    <name evidence="2" type="ORF">ACFFIP_13015</name>
</gene>
<sequence length="241" mass="27758">MKNKFIIAGISLMFILLAVQSKAQEQETVPVPRWEVGVDFLSLVGKNQYPMFSVFGLKEVGERGWAFRGRIGGNFNSRSNPFQVPFTDFYLIHDVTREIDLFLLLGFQKSLVRNTKSDMYFGSDIAYMKNKITTENVISGPDNDIYFDDLKTTTKRLSLAPFIGYSKTFGQKITLRYEMAFILGREIFEENGKGYLINDSFGNQQMARDNFGTPSYTSFNKVRFDFLSLNPFYQLLLTYKL</sequence>
<protein>
    <recommendedName>
        <fullName evidence="4">Outer membrane protein beta-barrel domain-containing protein</fullName>
    </recommendedName>
</protein>
<comment type="caution">
    <text evidence="2">The sequence shown here is derived from an EMBL/GenBank/DDBJ whole genome shotgun (WGS) entry which is preliminary data.</text>
</comment>
<proteinExistence type="predicted"/>
<feature type="chain" id="PRO_5046790780" description="Outer membrane protein beta-barrel domain-containing protein" evidence="1">
    <location>
        <begin position="24"/>
        <end position="241"/>
    </location>
</feature>
<evidence type="ECO:0008006" key="4">
    <source>
        <dbReference type="Google" id="ProtNLM"/>
    </source>
</evidence>
<name>A0ABV6FUQ5_9BACT</name>
<feature type="signal peptide" evidence="1">
    <location>
        <begin position="1"/>
        <end position="23"/>
    </location>
</feature>
<evidence type="ECO:0000256" key="1">
    <source>
        <dbReference type="SAM" id="SignalP"/>
    </source>
</evidence>
<accession>A0ABV6FUQ5</accession>
<reference evidence="2 3" key="1">
    <citation type="submission" date="2024-09" db="EMBL/GenBank/DDBJ databases">
        <authorList>
            <person name="Sun Q."/>
            <person name="Mori K."/>
        </authorList>
    </citation>
    <scope>NUCLEOTIDE SEQUENCE [LARGE SCALE GENOMIC DNA]</scope>
    <source>
        <strain evidence="2 3">CCM 7650</strain>
    </source>
</reference>
<dbReference type="EMBL" id="JBHLWI010000036">
    <property type="protein sequence ID" value="MFC0263606.1"/>
    <property type="molecule type" value="Genomic_DNA"/>
</dbReference>